<name>A0A3D9RMV8_9BACL</name>
<evidence type="ECO:0000313" key="2">
    <source>
        <dbReference type="Proteomes" id="UP000256304"/>
    </source>
</evidence>
<reference evidence="1 2" key="1">
    <citation type="submission" date="2018-08" db="EMBL/GenBank/DDBJ databases">
        <title>Genomic Encyclopedia of Type Strains, Phase III (KMG-III): the genomes of soil and plant-associated and newly described type strains.</title>
        <authorList>
            <person name="Whitman W."/>
        </authorList>
    </citation>
    <scope>NUCLEOTIDE SEQUENCE [LARGE SCALE GENOMIC DNA]</scope>
    <source>
        <strain evidence="1 2">CGMCC 1.10966</strain>
    </source>
</reference>
<proteinExistence type="predicted"/>
<dbReference type="EMBL" id="QTTN01000019">
    <property type="protein sequence ID" value="REE81239.1"/>
    <property type="molecule type" value="Genomic_DNA"/>
</dbReference>
<organism evidence="1 2">
    <name type="scientific">Paenibacillus taihuensis</name>
    <dbReference type="NCBI Taxonomy" id="1156355"/>
    <lineage>
        <taxon>Bacteria</taxon>
        <taxon>Bacillati</taxon>
        <taxon>Bacillota</taxon>
        <taxon>Bacilli</taxon>
        <taxon>Bacillales</taxon>
        <taxon>Paenibacillaceae</taxon>
        <taxon>Paenibacillus</taxon>
    </lineage>
</organism>
<dbReference type="Pfam" id="PF15566">
    <property type="entry name" value="Imm32"/>
    <property type="match status" value="1"/>
</dbReference>
<dbReference type="InterPro" id="IPR029083">
    <property type="entry name" value="Imm32"/>
</dbReference>
<dbReference type="Proteomes" id="UP000256304">
    <property type="component" value="Unassembled WGS sequence"/>
</dbReference>
<gene>
    <name evidence="1" type="ORF">A8990_11973</name>
</gene>
<accession>A0A3D9RMV8</accession>
<keyword evidence="2" id="KW-1185">Reference proteome</keyword>
<dbReference type="AlphaFoldDB" id="A0A3D9RMV8"/>
<protein>
    <submittedName>
        <fullName evidence="1">Uncharacterized protein</fullName>
    </submittedName>
</protein>
<evidence type="ECO:0000313" key="1">
    <source>
        <dbReference type="EMBL" id="REE81239.1"/>
    </source>
</evidence>
<comment type="caution">
    <text evidence="1">The sequence shown here is derived from an EMBL/GenBank/DDBJ whole genome shotgun (WGS) entry which is preliminary data.</text>
</comment>
<dbReference type="OrthoDB" id="2628480at2"/>
<dbReference type="RefSeq" id="WP_116190174.1">
    <property type="nucleotide sequence ID" value="NZ_QTTN01000019.1"/>
</dbReference>
<sequence length="105" mass="11867">MSENQIVINLSDDSGLQFPNKDNVGLIEVLNKDRIMISLSKNAMIGLGYHLIKLANRNYENGYHIHVDACERDYLSQVLGFFSHPDSAELIICCSDFDSINSYIK</sequence>